<dbReference type="HOGENOM" id="CLU_642600_0_0_1"/>
<gene>
    <name evidence="4" type="ORF">CERSUDRAFT_160116</name>
</gene>
<reference evidence="4 5" key="1">
    <citation type="journal article" date="2012" name="Proc. Natl. Acad. Sci. U.S.A.">
        <title>Comparative genomics of Ceriporiopsis subvermispora and Phanerochaete chrysosporium provide insight into selective ligninolysis.</title>
        <authorList>
            <person name="Fernandez-Fueyo E."/>
            <person name="Ruiz-Duenas F.J."/>
            <person name="Ferreira P."/>
            <person name="Floudas D."/>
            <person name="Hibbett D.S."/>
            <person name="Canessa P."/>
            <person name="Larrondo L.F."/>
            <person name="James T.Y."/>
            <person name="Seelenfreund D."/>
            <person name="Lobos S."/>
            <person name="Polanco R."/>
            <person name="Tello M."/>
            <person name="Honda Y."/>
            <person name="Watanabe T."/>
            <person name="Watanabe T."/>
            <person name="Ryu J.S."/>
            <person name="Kubicek C.P."/>
            <person name="Schmoll M."/>
            <person name="Gaskell J."/>
            <person name="Hammel K.E."/>
            <person name="St John F.J."/>
            <person name="Vanden Wymelenberg A."/>
            <person name="Sabat G."/>
            <person name="Splinter BonDurant S."/>
            <person name="Syed K."/>
            <person name="Yadav J.S."/>
            <person name="Doddapaneni H."/>
            <person name="Subramanian V."/>
            <person name="Lavin J.L."/>
            <person name="Oguiza J.A."/>
            <person name="Perez G."/>
            <person name="Pisabarro A.G."/>
            <person name="Ramirez L."/>
            <person name="Santoyo F."/>
            <person name="Master E."/>
            <person name="Coutinho P.M."/>
            <person name="Henrissat B."/>
            <person name="Lombard V."/>
            <person name="Magnuson J.K."/>
            <person name="Kuees U."/>
            <person name="Hori C."/>
            <person name="Igarashi K."/>
            <person name="Samejima M."/>
            <person name="Held B.W."/>
            <person name="Barry K.W."/>
            <person name="LaButti K.M."/>
            <person name="Lapidus A."/>
            <person name="Lindquist E.A."/>
            <person name="Lucas S.M."/>
            <person name="Riley R."/>
            <person name="Salamov A.A."/>
            <person name="Hoffmeister D."/>
            <person name="Schwenk D."/>
            <person name="Hadar Y."/>
            <person name="Yarden O."/>
            <person name="de Vries R.P."/>
            <person name="Wiebenga A."/>
            <person name="Stenlid J."/>
            <person name="Eastwood D."/>
            <person name="Grigoriev I.V."/>
            <person name="Berka R.M."/>
            <person name="Blanchette R.A."/>
            <person name="Kersten P."/>
            <person name="Martinez A.T."/>
            <person name="Vicuna R."/>
            <person name="Cullen D."/>
        </authorList>
    </citation>
    <scope>NUCLEOTIDE SEQUENCE [LARGE SCALE GENOMIC DNA]</scope>
    <source>
        <strain evidence="4 5">B</strain>
    </source>
</reference>
<proteinExistence type="predicted"/>
<evidence type="ECO:0008006" key="6">
    <source>
        <dbReference type="Google" id="ProtNLM"/>
    </source>
</evidence>
<organism evidence="4 5">
    <name type="scientific">Ceriporiopsis subvermispora (strain B)</name>
    <name type="common">White-rot fungus</name>
    <name type="synonym">Gelatoporia subvermispora</name>
    <dbReference type="NCBI Taxonomy" id="914234"/>
    <lineage>
        <taxon>Eukaryota</taxon>
        <taxon>Fungi</taxon>
        <taxon>Dikarya</taxon>
        <taxon>Basidiomycota</taxon>
        <taxon>Agaricomycotina</taxon>
        <taxon>Agaricomycetes</taxon>
        <taxon>Polyporales</taxon>
        <taxon>Gelatoporiaceae</taxon>
        <taxon>Gelatoporia</taxon>
    </lineage>
</organism>
<dbReference type="InterPro" id="IPR000467">
    <property type="entry name" value="G_patch_dom"/>
</dbReference>
<evidence type="ECO:0000313" key="4">
    <source>
        <dbReference type="EMBL" id="EMD33822.1"/>
    </source>
</evidence>
<dbReference type="InterPro" id="IPR051189">
    <property type="entry name" value="Splicing_assoc_domain"/>
</dbReference>
<dbReference type="SMART" id="SM00393">
    <property type="entry name" value="R3H"/>
    <property type="match status" value="1"/>
</dbReference>
<dbReference type="PANTHER" id="PTHR14195">
    <property type="entry name" value="G PATCH DOMAIN CONTAINING PROTEIN 2"/>
    <property type="match status" value="1"/>
</dbReference>
<dbReference type="InterPro" id="IPR001374">
    <property type="entry name" value="R3H_dom"/>
</dbReference>
<dbReference type="PROSITE" id="PS51061">
    <property type="entry name" value="R3H"/>
    <property type="match status" value="1"/>
</dbReference>
<sequence length="450" mass="50065">MDLDADIDFDAMRSFVKGMSAGGSRHVTMDDLADAERIRREDEEATRGGAGTGQSEESEEEGEDEDDEENSEDDDEEVERILGTQERTLIAEDDGSVNDTSDEDEEGEEGSSDDDDESPRRGFQARLERMRKKAEGKRPAVEEQDDSSDEAMSVHITWADEDDDFIASLEELLDDNADILLGNGKTRKQRKKLFRSVRNGEFDHDMYEEMMSPAKRMKDKDIPPELREQWERDRQKKAENKRLRAQARLELAADPLAEHKGGKKGRKAMLAAARLDPSADLPNRVTNLVTLEQQIRRFLDDVGGRETMVLPPASKEMRKRIHELASAFNLKSQSKGSGATRYTTLIKMTRSGIGINEKKVRRILKEADPSWIAPDWDRGRGKGKGVALPQHREGEVVGKAAPKIGESNVGFKMLAAMGWAEGDRIGLSGGLDAPLTAVIKKTKLGLGATL</sequence>
<feature type="compositionally biased region" description="Basic and acidic residues" evidence="1">
    <location>
        <begin position="34"/>
        <end position="46"/>
    </location>
</feature>
<evidence type="ECO:0000259" key="3">
    <source>
        <dbReference type="PROSITE" id="PS51061"/>
    </source>
</evidence>
<evidence type="ECO:0000259" key="2">
    <source>
        <dbReference type="PROSITE" id="PS50174"/>
    </source>
</evidence>
<name>M2R6J3_CERS8</name>
<feature type="compositionally biased region" description="Acidic residues" evidence="1">
    <location>
        <begin position="91"/>
        <end position="117"/>
    </location>
</feature>
<feature type="region of interest" description="Disordered" evidence="1">
    <location>
        <begin position="17"/>
        <end position="156"/>
    </location>
</feature>
<evidence type="ECO:0000313" key="5">
    <source>
        <dbReference type="Proteomes" id="UP000016930"/>
    </source>
</evidence>
<dbReference type="OrthoDB" id="21470at2759"/>
<dbReference type="GO" id="GO:0003676">
    <property type="term" value="F:nucleic acid binding"/>
    <property type="evidence" value="ECO:0007669"/>
    <property type="project" value="UniProtKB-UniRule"/>
</dbReference>
<dbReference type="Proteomes" id="UP000016930">
    <property type="component" value="Unassembled WGS sequence"/>
</dbReference>
<evidence type="ECO:0000256" key="1">
    <source>
        <dbReference type="SAM" id="MobiDB-lite"/>
    </source>
</evidence>
<dbReference type="PROSITE" id="PS50174">
    <property type="entry name" value="G_PATCH"/>
    <property type="match status" value="1"/>
</dbReference>
<keyword evidence="5" id="KW-1185">Reference proteome</keyword>
<dbReference type="Gene3D" id="3.30.1370.50">
    <property type="entry name" value="R3H-like domain"/>
    <property type="match status" value="1"/>
</dbReference>
<dbReference type="Pfam" id="PF01424">
    <property type="entry name" value="R3H"/>
    <property type="match status" value="1"/>
</dbReference>
<dbReference type="SMART" id="SM00443">
    <property type="entry name" value="G_patch"/>
    <property type="match status" value="1"/>
</dbReference>
<dbReference type="EMBL" id="KB445805">
    <property type="protein sequence ID" value="EMD33822.1"/>
    <property type="molecule type" value="Genomic_DNA"/>
</dbReference>
<accession>M2R6J3</accession>
<feature type="domain" description="R3H" evidence="3">
    <location>
        <begin position="285"/>
        <end position="349"/>
    </location>
</feature>
<dbReference type="Pfam" id="PF01585">
    <property type="entry name" value="G-patch"/>
    <property type="match status" value="1"/>
</dbReference>
<dbReference type="InterPro" id="IPR036867">
    <property type="entry name" value="R3H_dom_sf"/>
</dbReference>
<dbReference type="AlphaFoldDB" id="M2R6J3"/>
<feature type="domain" description="G-patch" evidence="2">
    <location>
        <begin position="406"/>
        <end position="450"/>
    </location>
</feature>
<dbReference type="STRING" id="914234.M2R6J3"/>
<protein>
    <recommendedName>
        <fullName evidence="6">Protein SQS1</fullName>
    </recommendedName>
</protein>
<feature type="compositionally biased region" description="Acidic residues" evidence="1">
    <location>
        <begin position="56"/>
        <end position="78"/>
    </location>
</feature>
<dbReference type="SUPFAM" id="SSF82708">
    <property type="entry name" value="R3H domain"/>
    <property type="match status" value="1"/>
</dbReference>